<feature type="transmembrane region" description="Helical" evidence="2">
    <location>
        <begin position="446"/>
        <end position="463"/>
    </location>
</feature>
<feature type="region of interest" description="Disordered" evidence="1">
    <location>
        <begin position="644"/>
        <end position="666"/>
    </location>
</feature>
<keyword evidence="2" id="KW-0812">Transmembrane</keyword>
<feature type="domain" description="LCCL" evidence="3">
    <location>
        <begin position="142"/>
        <end position="266"/>
    </location>
</feature>
<accession>A0A6A6HCV3</accession>
<keyword evidence="2" id="KW-0472">Membrane</keyword>
<feature type="transmembrane region" description="Helical" evidence="2">
    <location>
        <begin position="312"/>
        <end position="329"/>
    </location>
</feature>
<dbReference type="InterPro" id="IPR051957">
    <property type="entry name" value="CRISP-LCCL_domain"/>
</dbReference>
<sequence>MRPSRHFRDDPHEEEVDENTALLEEADDGTFSIHSEEHDNTLPARIKSNWNRFVEKRIPVPLRRASKATVKWVKGPQPPYIYTIEPIFPAIQTTPIHLVDRFLPKRRHKAAALLFFYFSWLLIFSLVLRKSAFATEIEGFGVPVTISCAARYWDNGNGCGLNGDNCRPFGNSTLAFRCPADCKRVQLVDPHAVGDQEINYRSLVIGGPSDPDEPISSSKYRGDSFICGSAIHSGLISNRQGGCGVLSLIGEQKDFPATKKHGISSVGFDSWFPLSFSFLDGTATQCEDLRWPLLVVSVIFSSLLSLFTTSPAIFFWSIFVGLFFHVALASDPPSLSNYYDLISLAFGRFLPAAFCGTVIYRYCARRTLTNLTAQIEKTVLWLGACWVGALNNYTFDKIPIQRLTPHDIQQQPGAIPALIIVVLSIFFIALGQAWCFRQEGRMPRYLALYGFMGTCLIIMVLIPRMNLRIHHYILALLLLPGTSFQNRQSLLYQGLLTGLFINGIARWGFDSILQTPGQLQGNAQLGSSLPHIRPPIIPSDGANVTFTWPRRVPDGYDGISVLVNDVERWRVYEDETERWEDGFTWSRNDDVSMYFRFAWMRGSGAADYTRAGVWKRNGEWEEMESGPSLVDGEEAKDLNSQAEMNQADGSGIRGRENGNEEVSEVRPTFYVDI</sequence>
<dbReference type="InterPro" id="IPR004043">
    <property type="entry name" value="LCCL"/>
</dbReference>
<organism evidence="4 5">
    <name type="scientific">Viridothelium virens</name>
    <name type="common">Speckled blister lichen</name>
    <name type="synonym">Trypethelium virens</name>
    <dbReference type="NCBI Taxonomy" id="1048519"/>
    <lineage>
        <taxon>Eukaryota</taxon>
        <taxon>Fungi</taxon>
        <taxon>Dikarya</taxon>
        <taxon>Ascomycota</taxon>
        <taxon>Pezizomycotina</taxon>
        <taxon>Dothideomycetes</taxon>
        <taxon>Dothideomycetes incertae sedis</taxon>
        <taxon>Trypetheliales</taxon>
        <taxon>Trypetheliaceae</taxon>
        <taxon>Viridothelium</taxon>
    </lineage>
</organism>
<protein>
    <recommendedName>
        <fullName evidence="3">LCCL domain-containing protein</fullName>
    </recommendedName>
</protein>
<feature type="transmembrane region" description="Helical" evidence="2">
    <location>
        <begin position="341"/>
        <end position="363"/>
    </location>
</feature>
<evidence type="ECO:0000313" key="5">
    <source>
        <dbReference type="Proteomes" id="UP000800092"/>
    </source>
</evidence>
<dbReference type="Proteomes" id="UP000800092">
    <property type="component" value="Unassembled WGS sequence"/>
</dbReference>
<feature type="transmembrane region" description="Helical" evidence="2">
    <location>
        <begin position="110"/>
        <end position="128"/>
    </location>
</feature>
<proteinExistence type="predicted"/>
<dbReference type="InterPro" id="IPR036609">
    <property type="entry name" value="LCCL_sf"/>
</dbReference>
<evidence type="ECO:0000256" key="1">
    <source>
        <dbReference type="SAM" id="MobiDB-lite"/>
    </source>
</evidence>
<dbReference type="PANTHER" id="PTHR31331">
    <property type="entry name" value="LCCL DOMAIN PROTEIN (AFU_ORTHOLOGUE AFUA_5G08630)"/>
    <property type="match status" value="1"/>
</dbReference>
<dbReference type="AlphaFoldDB" id="A0A6A6HCV3"/>
<dbReference type="PANTHER" id="PTHR31331:SF8">
    <property type="entry name" value="LCCL DOMAIN PROTEIN (AFU_ORTHOLOGUE AFUA_5G02970)"/>
    <property type="match status" value="1"/>
</dbReference>
<dbReference type="SUPFAM" id="SSF69848">
    <property type="entry name" value="LCCL domain"/>
    <property type="match status" value="1"/>
</dbReference>
<feature type="transmembrane region" description="Helical" evidence="2">
    <location>
        <begin position="414"/>
        <end position="434"/>
    </location>
</feature>
<evidence type="ECO:0000256" key="2">
    <source>
        <dbReference type="SAM" id="Phobius"/>
    </source>
</evidence>
<dbReference type="Gene3D" id="2.170.130.20">
    <property type="entry name" value="LCCL-like domain"/>
    <property type="match status" value="1"/>
</dbReference>
<keyword evidence="5" id="KW-1185">Reference proteome</keyword>
<reference evidence="4" key="1">
    <citation type="journal article" date="2020" name="Stud. Mycol.">
        <title>101 Dothideomycetes genomes: a test case for predicting lifestyles and emergence of pathogens.</title>
        <authorList>
            <person name="Haridas S."/>
            <person name="Albert R."/>
            <person name="Binder M."/>
            <person name="Bloem J."/>
            <person name="Labutti K."/>
            <person name="Salamov A."/>
            <person name="Andreopoulos B."/>
            <person name="Baker S."/>
            <person name="Barry K."/>
            <person name="Bills G."/>
            <person name="Bluhm B."/>
            <person name="Cannon C."/>
            <person name="Castanera R."/>
            <person name="Culley D."/>
            <person name="Daum C."/>
            <person name="Ezra D."/>
            <person name="Gonzalez J."/>
            <person name="Henrissat B."/>
            <person name="Kuo A."/>
            <person name="Liang C."/>
            <person name="Lipzen A."/>
            <person name="Lutzoni F."/>
            <person name="Magnuson J."/>
            <person name="Mondo S."/>
            <person name="Nolan M."/>
            <person name="Ohm R."/>
            <person name="Pangilinan J."/>
            <person name="Park H.-J."/>
            <person name="Ramirez L."/>
            <person name="Alfaro M."/>
            <person name="Sun H."/>
            <person name="Tritt A."/>
            <person name="Yoshinaga Y."/>
            <person name="Zwiers L.-H."/>
            <person name="Turgeon B."/>
            <person name="Goodwin S."/>
            <person name="Spatafora J."/>
            <person name="Crous P."/>
            <person name="Grigoriev I."/>
        </authorList>
    </citation>
    <scope>NUCLEOTIDE SEQUENCE</scope>
    <source>
        <strain evidence="4">Tuck. ex Michener</strain>
    </source>
</reference>
<keyword evidence="2" id="KW-1133">Transmembrane helix</keyword>
<dbReference type="PROSITE" id="PS50820">
    <property type="entry name" value="LCCL"/>
    <property type="match status" value="1"/>
</dbReference>
<feature type="transmembrane region" description="Helical" evidence="2">
    <location>
        <begin position="375"/>
        <end position="394"/>
    </location>
</feature>
<gene>
    <name evidence="4" type="ORF">EV356DRAFT_444254</name>
</gene>
<name>A0A6A6HCV3_VIRVR</name>
<dbReference type="OrthoDB" id="441660at2759"/>
<evidence type="ECO:0000313" key="4">
    <source>
        <dbReference type="EMBL" id="KAF2235956.1"/>
    </source>
</evidence>
<dbReference type="EMBL" id="ML991788">
    <property type="protein sequence ID" value="KAF2235956.1"/>
    <property type="molecule type" value="Genomic_DNA"/>
</dbReference>
<dbReference type="Pfam" id="PF03815">
    <property type="entry name" value="LCCL"/>
    <property type="match status" value="1"/>
</dbReference>
<evidence type="ECO:0000259" key="3">
    <source>
        <dbReference type="PROSITE" id="PS50820"/>
    </source>
</evidence>